<reference evidence="2 3" key="1">
    <citation type="submission" date="2020-06" db="EMBL/GenBank/DDBJ databases">
        <title>WGS assembly of Ceratodon purpureus strain R40.</title>
        <authorList>
            <person name="Carey S.B."/>
            <person name="Jenkins J."/>
            <person name="Shu S."/>
            <person name="Lovell J.T."/>
            <person name="Sreedasyam A."/>
            <person name="Maumus F."/>
            <person name="Tiley G.P."/>
            <person name="Fernandez-Pozo N."/>
            <person name="Barry K."/>
            <person name="Chen C."/>
            <person name="Wang M."/>
            <person name="Lipzen A."/>
            <person name="Daum C."/>
            <person name="Saski C.A."/>
            <person name="Payton A.C."/>
            <person name="Mcbreen J.C."/>
            <person name="Conrad R.E."/>
            <person name="Kollar L.M."/>
            <person name="Olsson S."/>
            <person name="Huttunen S."/>
            <person name="Landis J.B."/>
            <person name="Wickett N.J."/>
            <person name="Johnson M.G."/>
            <person name="Rensing S.A."/>
            <person name="Grimwood J."/>
            <person name="Schmutz J."/>
            <person name="Mcdaniel S.F."/>
        </authorList>
    </citation>
    <scope>NUCLEOTIDE SEQUENCE [LARGE SCALE GENOMIC DNA]</scope>
    <source>
        <strain evidence="2 3">R40</strain>
    </source>
</reference>
<comment type="caution">
    <text evidence="2">The sequence shown here is derived from an EMBL/GenBank/DDBJ whole genome shotgun (WGS) entry which is preliminary data.</text>
</comment>
<dbReference type="Proteomes" id="UP000822688">
    <property type="component" value="Chromosome 11"/>
</dbReference>
<proteinExistence type="predicted"/>
<protein>
    <submittedName>
        <fullName evidence="2">Uncharacterized protein</fullName>
    </submittedName>
</protein>
<feature type="transmembrane region" description="Helical" evidence="1">
    <location>
        <begin position="75"/>
        <end position="95"/>
    </location>
</feature>
<feature type="transmembrane region" description="Helical" evidence="1">
    <location>
        <begin position="102"/>
        <end position="121"/>
    </location>
</feature>
<keyword evidence="1" id="KW-0472">Membrane</keyword>
<accession>A0A8T0GFR0</accession>
<gene>
    <name evidence="2" type="ORF">KC19_11G095100</name>
</gene>
<feature type="transmembrane region" description="Helical" evidence="1">
    <location>
        <begin position="481"/>
        <end position="508"/>
    </location>
</feature>
<keyword evidence="3" id="KW-1185">Reference proteome</keyword>
<feature type="transmembrane region" description="Helical" evidence="1">
    <location>
        <begin position="314"/>
        <end position="336"/>
    </location>
</feature>
<feature type="transmembrane region" description="Helical" evidence="1">
    <location>
        <begin position="127"/>
        <end position="149"/>
    </location>
</feature>
<sequence length="616" mass="68443">MASRRDLLPWCAAKMCPATFQQGCLGYINEHSQNRTAQSFVACCKIQCGQIPDAMIGLAALECGGATTATAVGTISYLVLLIAVGCYILAVGPFLRMKNVTYWIITIGSLIFVTGTLMFVTNVTSPFMVLRSVPALGAMNVAVFFYFYAGFHYGVALAYESAPLVVFATTSFSICKALLRTTLDGPAIRTANNLALTMLVFTFLWIVHSISFRIYGYRVEWRLAYKAGPENDQNQRRRDGPNSNGQTARLYQDESSVKEPSIQDPRFQLGAAQGHPTWRTPMGQSTGLILTGLSWSMVKFIWEDVADQKCRPDLVFYTMLLGAPILITATIFWNVFSGTRCRKISGQKITKADSIVQGSTTSRTRRWLGNGLGQILPRFALKLLGLSEYAHTYTYESWSIVTGSSQISDSDVATLRADYPGYNSYKYYFTGGFHGFWSRFWSRFNHVWSQYVQAAALQRMERNSLHIENVPDKRLLKTDKVIGCTACFLAHGGLLISFPGFFIMMGVAELVGRILEICPTAFRILVETYVTTDDRQSAVEVVEKCYVGADVGEEKMTWNSMKDTVFGASCENRRSINLHTLLDNTGPCELYNLLTLNAIACSTYEGTIGTNLEVIP</sequence>
<evidence type="ECO:0000256" key="1">
    <source>
        <dbReference type="SAM" id="Phobius"/>
    </source>
</evidence>
<keyword evidence="1" id="KW-0812">Transmembrane</keyword>
<dbReference type="AlphaFoldDB" id="A0A8T0GFR0"/>
<keyword evidence="1" id="KW-1133">Transmembrane helix</keyword>
<dbReference type="EMBL" id="CM026432">
    <property type="protein sequence ID" value="KAG0557009.1"/>
    <property type="molecule type" value="Genomic_DNA"/>
</dbReference>
<evidence type="ECO:0000313" key="2">
    <source>
        <dbReference type="EMBL" id="KAG0557009.1"/>
    </source>
</evidence>
<name>A0A8T0GFR0_CERPU</name>
<organism evidence="2 3">
    <name type="scientific">Ceratodon purpureus</name>
    <name type="common">Fire moss</name>
    <name type="synonym">Dicranum purpureum</name>
    <dbReference type="NCBI Taxonomy" id="3225"/>
    <lineage>
        <taxon>Eukaryota</taxon>
        <taxon>Viridiplantae</taxon>
        <taxon>Streptophyta</taxon>
        <taxon>Embryophyta</taxon>
        <taxon>Bryophyta</taxon>
        <taxon>Bryophytina</taxon>
        <taxon>Bryopsida</taxon>
        <taxon>Dicranidae</taxon>
        <taxon>Pseudoditrichales</taxon>
        <taxon>Ditrichaceae</taxon>
        <taxon>Ceratodon</taxon>
    </lineage>
</organism>
<feature type="transmembrane region" description="Helical" evidence="1">
    <location>
        <begin position="156"/>
        <end position="174"/>
    </location>
</feature>
<feature type="transmembrane region" description="Helical" evidence="1">
    <location>
        <begin position="194"/>
        <end position="216"/>
    </location>
</feature>
<evidence type="ECO:0000313" key="3">
    <source>
        <dbReference type="Proteomes" id="UP000822688"/>
    </source>
</evidence>